<evidence type="ECO:0000259" key="2">
    <source>
        <dbReference type="Pfam" id="PF13460"/>
    </source>
</evidence>
<name>A0A4U6XJR7_9PEZI</name>
<evidence type="ECO:0000313" key="3">
    <source>
        <dbReference type="EMBL" id="TKW56101.1"/>
    </source>
</evidence>
<gene>
    <name evidence="3" type="primary">avfA</name>
    <name evidence="3" type="ORF">CTA1_8270</name>
</gene>
<comment type="similarity">
    <text evidence="1">Belongs to the avfA family.</text>
</comment>
<dbReference type="Pfam" id="PF13460">
    <property type="entry name" value="NAD_binding_10"/>
    <property type="match status" value="1"/>
</dbReference>
<dbReference type="STRING" id="1306861.A0A4U6XJR7"/>
<dbReference type="InterPro" id="IPR036291">
    <property type="entry name" value="NAD(P)-bd_dom_sf"/>
</dbReference>
<protein>
    <submittedName>
        <fullName evidence="3">Averufin oxidase A</fullName>
    </submittedName>
</protein>
<organism evidence="3 4">
    <name type="scientific">Colletotrichum tanaceti</name>
    <dbReference type="NCBI Taxonomy" id="1306861"/>
    <lineage>
        <taxon>Eukaryota</taxon>
        <taxon>Fungi</taxon>
        <taxon>Dikarya</taxon>
        <taxon>Ascomycota</taxon>
        <taxon>Pezizomycotina</taxon>
        <taxon>Sordariomycetes</taxon>
        <taxon>Hypocreomycetidae</taxon>
        <taxon>Glomerellales</taxon>
        <taxon>Glomerellaceae</taxon>
        <taxon>Colletotrichum</taxon>
        <taxon>Colletotrichum destructivum species complex</taxon>
    </lineage>
</organism>
<evidence type="ECO:0000313" key="4">
    <source>
        <dbReference type="Proteomes" id="UP000310108"/>
    </source>
</evidence>
<dbReference type="PANTHER" id="PTHR15020:SF50">
    <property type="entry name" value="UPF0659 PROTEIN YMR090W"/>
    <property type="match status" value="1"/>
</dbReference>
<dbReference type="Proteomes" id="UP000310108">
    <property type="component" value="Unassembled WGS sequence"/>
</dbReference>
<dbReference type="SUPFAM" id="SSF51735">
    <property type="entry name" value="NAD(P)-binding Rossmann-fold domains"/>
    <property type="match status" value="1"/>
</dbReference>
<dbReference type="Gene3D" id="3.40.50.720">
    <property type="entry name" value="NAD(P)-binding Rossmann-like Domain"/>
    <property type="match status" value="1"/>
</dbReference>
<dbReference type="EMBL" id="PJEX01000077">
    <property type="protein sequence ID" value="TKW56101.1"/>
    <property type="molecule type" value="Genomic_DNA"/>
</dbReference>
<feature type="domain" description="NAD(P)-binding" evidence="2">
    <location>
        <begin position="21"/>
        <end position="220"/>
    </location>
</feature>
<evidence type="ECO:0000256" key="1">
    <source>
        <dbReference type="ARBA" id="ARBA00038376"/>
    </source>
</evidence>
<dbReference type="AlphaFoldDB" id="A0A4U6XJR7"/>
<sequence length="275" mass="30159">MSTTMPSETTPNNGRTLAFFGATGRTGSETLKALFAKPNSPFRLKIFVRSRDKLIAKFPQFKADDRTVEIFEGQVTDVSGVKKCLDGADTIICTLGDNDNKPTVRVLQDGTKSMVAALKELRDEAGGRWERPRFILLSSATWNERFGAQTPAAVAWLIKNAFYYPYADLLKAHETLQAEPGLVDLLLVQPPAIIEEEASGHFISVESVGVAVSYGDLGAAFAELATEESYKGIRAVGVTSGLAQKRFTRYVPEVLYRVVRGLMASFIPGFWRLIG</sequence>
<proteinExistence type="inferred from homology"/>
<accession>A0A4U6XJR7</accession>
<dbReference type="InterPro" id="IPR016040">
    <property type="entry name" value="NAD(P)-bd_dom"/>
</dbReference>
<keyword evidence="4" id="KW-1185">Reference proteome</keyword>
<comment type="caution">
    <text evidence="3">The sequence shown here is derived from an EMBL/GenBank/DDBJ whole genome shotgun (WGS) entry which is preliminary data.</text>
</comment>
<dbReference type="PANTHER" id="PTHR15020">
    <property type="entry name" value="FLAVIN REDUCTASE-RELATED"/>
    <property type="match status" value="1"/>
</dbReference>
<dbReference type="OrthoDB" id="10254221at2759"/>
<reference evidence="3 4" key="1">
    <citation type="journal article" date="2019" name="PLoS ONE">
        <title>Comparative genome analysis indicates high evolutionary potential of pathogenicity genes in Colletotrichum tanaceti.</title>
        <authorList>
            <person name="Lelwala R.V."/>
            <person name="Korhonen P.K."/>
            <person name="Young N.D."/>
            <person name="Scott J.B."/>
            <person name="Ades P.A."/>
            <person name="Gasser R.B."/>
            <person name="Taylor P.W.J."/>
        </authorList>
    </citation>
    <scope>NUCLEOTIDE SEQUENCE [LARGE SCALE GENOMIC DNA]</scope>
    <source>
        <strain evidence="3">BRIP57314</strain>
    </source>
</reference>